<organism evidence="6 7">
    <name type="scientific">Papilio machaon</name>
    <name type="common">Old World swallowtail butterfly</name>
    <dbReference type="NCBI Taxonomy" id="76193"/>
    <lineage>
        <taxon>Eukaryota</taxon>
        <taxon>Metazoa</taxon>
        <taxon>Ecdysozoa</taxon>
        <taxon>Arthropoda</taxon>
        <taxon>Hexapoda</taxon>
        <taxon>Insecta</taxon>
        <taxon>Pterygota</taxon>
        <taxon>Neoptera</taxon>
        <taxon>Endopterygota</taxon>
        <taxon>Lepidoptera</taxon>
        <taxon>Glossata</taxon>
        <taxon>Ditrysia</taxon>
        <taxon>Papilionoidea</taxon>
        <taxon>Papilionidae</taxon>
        <taxon>Papilioninae</taxon>
        <taxon>Papilio</taxon>
    </lineage>
</organism>
<dbReference type="Proteomes" id="UP000053240">
    <property type="component" value="Unassembled WGS sequence"/>
</dbReference>
<keyword evidence="3" id="KW-0175">Coiled coil</keyword>
<dbReference type="PANTHER" id="PTHR12818:SF0">
    <property type="entry name" value="TRNA (ADENINE(37)-N6)-METHYLTRANSFERASE"/>
    <property type="match status" value="1"/>
</dbReference>
<dbReference type="InParanoid" id="A0A0N0PCW2"/>
<dbReference type="Gene3D" id="2.40.30.70">
    <property type="entry name" value="YaeB-like"/>
    <property type="match status" value="1"/>
</dbReference>
<feature type="domain" description="TsaA-like" evidence="5">
    <location>
        <begin position="79"/>
        <end position="217"/>
    </location>
</feature>
<accession>A0A0N0PCW2</accession>
<reference evidence="6 7" key="1">
    <citation type="journal article" date="2015" name="Nat. Commun.">
        <title>Outbred genome sequencing and CRISPR/Cas9 gene editing in butterflies.</title>
        <authorList>
            <person name="Li X."/>
            <person name="Fan D."/>
            <person name="Zhang W."/>
            <person name="Liu G."/>
            <person name="Zhang L."/>
            <person name="Zhao L."/>
            <person name="Fang X."/>
            <person name="Chen L."/>
            <person name="Dong Y."/>
            <person name="Chen Y."/>
            <person name="Ding Y."/>
            <person name="Zhao R."/>
            <person name="Feng M."/>
            <person name="Zhu Y."/>
            <person name="Feng Y."/>
            <person name="Jiang X."/>
            <person name="Zhu D."/>
            <person name="Xiang H."/>
            <person name="Feng X."/>
            <person name="Li S."/>
            <person name="Wang J."/>
            <person name="Zhang G."/>
            <person name="Kronforst M.R."/>
            <person name="Wang W."/>
        </authorList>
    </citation>
    <scope>NUCLEOTIDE SEQUENCE [LARGE SCALE GENOMIC DNA]</scope>
    <source>
        <strain evidence="6">Ya'a_city_454_Pm</strain>
        <tissue evidence="6">Whole body</tissue>
    </source>
</reference>
<evidence type="ECO:0000256" key="4">
    <source>
        <dbReference type="SAM" id="MobiDB-lite"/>
    </source>
</evidence>
<dbReference type="InterPro" id="IPR036414">
    <property type="entry name" value="YaeB_N_sf"/>
</dbReference>
<gene>
    <name evidence="6" type="ORF">RR48_03126</name>
</gene>
<evidence type="ECO:0000259" key="5">
    <source>
        <dbReference type="PROSITE" id="PS51668"/>
    </source>
</evidence>
<dbReference type="CDD" id="cd09281">
    <property type="entry name" value="UPF0066"/>
    <property type="match status" value="1"/>
</dbReference>
<sequence length="463" mass="51673">MAENLEYYRTQIVAARTEIKNLRQRLSALKHEHITEIKNIKETLSGFRCTKCAATATTIVNNHSEGQPSTSDCTNIISFTPIGYIETPFENKRGVPRQPSVLSSAKGVINIDTKVFTNPEHAISGLEEFSHIWIIFHFHETGSTNVPAKVAPPRLGGERRGVLSTRSPHRPCPIGLSLVKISHIEGNKIHFEGIDMVNGTPVLDIKPYIPQYDSPTHQTQPNTPITERPATEGVMLDIKPYIPQYDSPTHQIQPNTPITERPATEGVSDAVDNITTIQAVEDNFDHMSLNSRLTNPLGIDAESTEHSPYDDELSQDSNLIATMSPSPDSQSSDMLDGNFQRSPLRRPDERGAPDGQERFTPPQYGVRVASWISNPTSQTYEVKFTDDALDRLNELIGDRARSFKRNIECLLSEDPRSLYVRSRYPDHEYSCVLEDLSISCIFDSSSTTCTIIAVRSADELQQT</sequence>
<dbReference type="InterPro" id="IPR036413">
    <property type="entry name" value="YaeB-like_sf"/>
</dbReference>
<dbReference type="EMBL" id="KQ460417">
    <property type="protein sequence ID" value="KPJ14870.1"/>
    <property type="molecule type" value="Genomic_DNA"/>
</dbReference>
<dbReference type="NCBIfam" id="TIGR00104">
    <property type="entry name" value="tRNA_TsaA"/>
    <property type="match status" value="1"/>
</dbReference>
<evidence type="ECO:0000256" key="1">
    <source>
        <dbReference type="ARBA" id="ARBA00022691"/>
    </source>
</evidence>
<proteinExistence type="inferred from homology"/>
<keyword evidence="7" id="KW-1185">Reference proteome</keyword>
<dbReference type="SUPFAM" id="SSF118196">
    <property type="entry name" value="YaeB-like"/>
    <property type="match status" value="2"/>
</dbReference>
<dbReference type="InterPro" id="IPR040372">
    <property type="entry name" value="YaeB-like"/>
</dbReference>
<feature type="coiled-coil region" evidence="3">
    <location>
        <begin position="5"/>
        <end position="32"/>
    </location>
</feature>
<dbReference type="PROSITE" id="PS51668">
    <property type="entry name" value="TSAA_2"/>
    <property type="match status" value="1"/>
</dbReference>
<dbReference type="FunCoup" id="A0A0N0PCW2">
    <property type="interactions" value="509"/>
</dbReference>
<protein>
    <submittedName>
        <fullName evidence="6">Nef-associated protein 1</fullName>
    </submittedName>
</protein>
<feature type="compositionally biased region" description="Basic and acidic residues" evidence="4">
    <location>
        <begin position="345"/>
        <end position="357"/>
    </location>
</feature>
<dbReference type="Gene3D" id="3.30.2310.10">
    <property type="entry name" value="YaeB-like"/>
    <property type="match status" value="1"/>
</dbReference>
<evidence type="ECO:0000256" key="3">
    <source>
        <dbReference type="SAM" id="Coils"/>
    </source>
</evidence>
<dbReference type="InterPro" id="IPR023370">
    <property type="entry name" value="TrmO-like_N"/>
</dbReference>
<name>A0A0N0PCW2_PAPMA</name>
<comment type="similarity">
    <text evidence="2">Belongs to the tRNA methyltransferase O family.</text>
</comment>
<dbReference type="PANTHER" id="PTHR12818">
    <property type="entry name" value="TRNA (ADENINE(37)-N6)-METHYLTRANSFERASE"/>
    <property type="match status" value="1"/>
</dbReference>
<evidence type="ECO:0000256" key="2">
    <source>
        <dbReference type="ARBA" id="ARBA00033753"/>
    </source>
</evidence>
<feature type="region of interest" description="Disordered" evidence="4">
    <location>
        <begin position="319"/>
        <end position="363"/>
    </location>
</feature>
<dbReference type="AlphaFoldDB" id="A0A0N0PCW2"/>
<keyword evidence="1" id="KW-0949">S-adenosyl-L-methionine</keyword>
<dbReference type="STRING" id="76193.A0A0N0PCW2"/>
<evidence type="ECO:0000313" key="7">
    <source>
        <dbReference type="Proteomes" id="UP000053240"/>
    </source>
</evidence>
<evidence type="ECO:0000313" key="6">
    <source>
        <dbReference type="EMBL" id="KPJ14870.1"/>
    </source>
</evidence>
<feature type="compositionally biased region" description="Low complexity" evidence="4">
    <location>
        <begin position="323"/>
        <end position="334"/>
    </location>
</feature>
<dbReference type="Pfam" id="PF01980">
    <property type="entry name" value="TrmO_N"/>
    <property type="match status" value="1"/>
</dbReference>